<evidence type="ECO:0000259" key="2">
    <source>
        <dbReference type="Pfam" id="PF07127"/>
    </source>
</evidence>
<reference evidence="3" key="1">
    <citation type="journal article" date="2007" name="Mol. Plant Microbe Interact.">
        <title>Genomic organization and evolutionary insights on GRP and NCR genes, two large nodule-specific gene families in Medicago truncatula.</title>
        <authorList>
            <person name="Alunni B."/>
            <person name="Kevei Z."/>
            <person name="Redondo-Nieto M."/>
            <person name="Kondorosi A."/>
            <person name="Mergaert P."/>
            <person name="Kondorosi E."/>
        </authorList>
    </citation>
    <scope>NUCLEOTIDE SEQUENCE</scope>
</reference>
<evidence type="ECO:0000313" key="3">
    <source>
        <dbReference type="EMBL" id="ABS31380.1"/>
    </source>
</evidence>
<dbReference type="InterPro" id="IPR009810">
    <property type="entry name" value="Nodulin_late_dom"/>
</dbReference>
<dbReference type="AlphaFoldDB" id="A7KH73"/>
<dbReference type="Gramene" id="rna2215">
    <property type="protein sequence ID" value="RHN78592.1"/>
    <property type="gene ID" value="gene2215"/>
</dbReference>
<feature type="domain" description="Late nodulin" evidence="2">
    <location>
        <begin position="1"/>
        <end position="58"/>
    </location>
</feature>
<dbReference type="Pfam" id="PF07127">
    <property type="entry name" value="Nodulin_late"/>
    <property type="match status" value="1"/>
</dbReference>
<evidence type="ECO:0000313" key="6">
    <source>
        <dbReference type="EMBL" id="RHN78592.1"/>
    </source>
</evidence>
<dbReference type="EMBL" id="EF414294">
    <property type="protein sequence ID" value="ABS31380.1"/>
    <property type="molecule type" value="mRNA"/>
</dbReference>
<proteinExistence type="evidence at transcript level"/>
<organism evidence="3">
    <name type="scientific">Medicago truncatula</name>
    <name type="common">Barrel medic</name>
    <name type="synonym">Medicago tribuloides</name>
    <dbReference type="NCBI Taxonomy" id="3880"/>
    <lineage>
        <taxon>Eukaryota</taxon>
        <taxon>Viridiplantae</taxon>
        <taxon>Streptophyta</taxon>
        <taxon>Embryophyta</taxon>
        <taxon>Tracheophyta</taxon>
        <taxon>Spermatophyta</taxon>
        <taxon>Magnoliopsida</taxon>
        <taxon>eudicotyledons</taxon>
        <taxon>Gunneridae</taxon>
        <taxon>Pentapetalae</taxon>
        <taxon>rosids</taxon>
        <taxon>fabids</taxon>
        <taxon>Fabales</taxon>
        <taxon>Fabaceae</taxon>
        <taxon>Papilionoideae</taxon>
        <taxon>50 kb inversion clade</taxon>
        <taxon>NPAAA clade</taxon>
        <taxon>Hologalegina</taxon>
        <taxon>IRL clade</taxon>
        <taxon>Trifolieae</taxon>
        <taxon>Medicago</taxon>
    </lineage>
</organism>
<evidence type="ECO:0000313" key="7">
    <source>
        <dbReference type="EnsemblPlants" id="AES60271"/>
    </source>
</evidence>
<name>A7KH73_MEDTR</name>
<dbReference type="PaxDb" id="3880-AES60271"/>
<reference evidence="7" key="5">
    <citation type="submission" date="2015-04" db="UniProtKB">
        <authorList>
            <consortium name="EnsemblPlants"/>
        </authorList>
    </citation>
    <scope>IDENTIFICATION</scope>
    <source>
        <strain evidence="7">cv. Jemalong A17</strain>
    </source>
</reference>
<protein>
    <submittedName>
        <fullName evidence="4">Nodule Cysteine-Rich (NCR) secreted peptide</fullName>
    </submittedName>
    <submittedName>
        <fullName evidence="3">Nodule-specific cysteine-rich peptide 54</fullName>
    </submittedName>
    <submittedName>
        <fullName evidence="6">Putative Late nodulin</fullName>
    </submittedName>
</protein>
<dbReference type="EnsemblPlants" id="AES60271">
    <property type="protein sequence ID" value="AES60271"/>
    <property type="gene ID" value="MTR_1g042940"/>
</dbReference>
<accession>A7KH73</accession>
<dbReference type="GO" id="GO:0046872">
    <property type="term" value="F:metal ion binding"/>
    <property type="evidence" value="ECO:0007669"/>
    <property type="project" value="InterPro"/>
</dbReference>
<dbReference type="HOGENOM" id="CLU_181053_0_0_1"/>
<keyword evidence="8" id="KW-1185">Reference proteome</keyword>
<feature type="transmembrane region" description="Helical" evidence="1">
    <location>
        <begin position="7"/>
        <end position="28"/>
    </location>
</feature>
<dbReference type="Proteomes" id="UP000002051">
    <property type="component" value="Unassembled WGS sequence"/>
</dbReference>
<evidence type="ECO:0000313" key="4">
    <source>
        <dbReference type="EMBL" id="AES60271.1"/>
    </source>
</evidence>
<sequence>MTYISKVVYALIIFLSIYVGVNDCMLVTCEDHFDCRQNVQQVGCSFREIPQCINSICKCMKG</sequence>
<reference evidence="4 8" key="4">
    <citation type="journal article" date="2014" name="BMC Genomics">
        <title>An improved genome release (version Mt4.0) for the model legume Medicago truncatula.</title>
        <authorList>
            <person name="Tang H."/>
            <person name="Krishnakumar V."/>
            <person name="Bidwell S."/>
            <person name="Rosen B."/>
            <person name="Chan A."/>
            <person name="Zhou S."/>
            <person name="Gentzbittel L."/>
            <person name="Childs K.L."/>
            <person name="Yandell M."/>
            <person name="Gundlach H."/>
            <person name="Mayer K.F."/>
            <person name="Schwartz D.C."/>
            <person name="Town C.D."/>
        </authorList>
    </citation>
    <scope>GENOME REANNOTATION</scope>
    <source>
        <strain evidence="7 8">cv. Jemalong A17</strain>
    </source>
</reference>
<dbReference type="Proteomes" id="UP000265566">
    <property type="component" value="Chromosome 1"/>
</dbReference>
<reference evidence="4 8" key="2">
    <citation type="journal article" date="2011" name="Nature">
        <title>The Medicago genome provides insight into the evolution of rhizobial symbioses.</title>
        <authorList>
            <person name="Young N.D."/>
            <person name="Debelle F."/>
            <person name="Oldroyd G.E."/>
            <person name="Geurts R."/>
            <person name="Cannon S.B."/>
            <person name="Udvardi M.K."/>
            <person name="Benedito V.A."/>
            <person name="Mayer K.F."/>
            <person name="Gouzy J."/>
            <person name="Schoof H."/>
            <person name="Van de Peer Y."/>
            <person name="Proost S."/>
            <person name="Cook D.R."/>
            <person name="Meyers B.C."/>
            <person name="Spannagl M."/>
            <person name="Cheung F."/>
            <person name="De Mita S."/>
            <person name="Krishnakumar V."/>
            <person name="Gundlach H."/>
            <person name="Zhou S."/>
            <person name="Mudge J."/>
            <person name="Bharti A.K."/>
            <person name="Murray J.D."/>
            <person name="Naoumkina M.A."/>
            <person name="Rosen B."/>
            <person name="Silverstein K.A."/>
            <person name="Tang H."/>
            <person name="Rombauts S."/>
            <person name="Zhao P.X."/>
            <person name="Zhou P."/>
            <person name="Barbe V."/>
            <person name="Bardou P."/>
            <person name="Bechner M."/>
            <person name="Bellec A."/>
            <person name="Berger A."/>
            <person name="Berges H."/>
            <person name="Bidwell S."/>
            <person name="Bisseling T."/>
            <person name="Choisne N."/>
            <person name="Couloux A."/>
            <person name="Denny R."/>
            <person name="Deshpande S."/>
            <person name="Dai X."/>
            <person name="Doyle J.J."/>
            <person name="Dudez A.M."/>
            <person name="Farmer A.D."/>
            <person name="Fouteau S."/>
            <person name="Franken C."/>
            <person name="Gibelin C."/>
            <person name="Gish J."/>
            <person name="Goldstein S."/>
            <person name="Gonzalez A.J."/>
            <person name="Green P.J."/>
            <person name="Hallab A."/>
            <person name="Hartog M."/>
            <person name="Hua A."/>
            <person name="Humphray S.J."/>
            <person name="Jeong D.H."/>
            <person name="Jing Y."/>
            <person name="Jocker A."/>
            <person name="Kenton S.M."/>
            <person name="Kim D.J."/>
            <person name="Klee K."/>
            <person name="Lai H."/>
            <person name="Lang C."/>
            <person name="Lin S."/>
            <person name="Macmil S.L."/>
            <person name="Magdelenat G."/>
            <person name="Matthews L."/>
            <person name="McCorrison J."/>
            <person name="Monaghan E.L."/>
            <person name="Mun J.H."/>
            <person name="Najar F.Z."/>
            <person name="Nicholson C."/>
            <person name="Noirot C."/>
            <person name="O'Bleness M."/>
            <person name="Paule C.R."/>
            <person name="Poulain J."/>
            <person name="Prion F."/>
            <person name="Qin B."/>
            <person name="Qu C."/>
            <person name="Retzel E.F."/>
            <person name="Riddle C."/>
            <person name="Sallet E."/>
            <person name="Samain S."/>
            <person name="Samson N."/>
            <person name="Sanders I."/>
            <person name="Saurat O."/>
            <person name="Scarpelli C."/>
            <person name="Schiex T."/>
            <person name="Segurens B."/>
            <person name="Severin A.J."/>
            <person name="Sherrier D.J."/>
            <person name="Shi R."/>
            <person name="Sims S."/>
            <person name="Singer S.R."/>
            <person name="Sinharoy S."/>
            <person name="Sterck L."/>
            <person name="Viollet A."/>
            <person name="Wang B.B."/>
            <person name="Wang K."/>
            <person name="Wang M."/>
            <person name="Wang X."/>
            <person name="Warfsmann J."/>
            <person name="Weissenbach J."/>
            <person name="White D.D."/>
            <person name="White J.D."/>
            <person name="Wiley G.B."/>
            <person name="Wincker P."/>
            <person name="Xing Y."/>
            <person name="Yang L."/>
            <person name="Yao Z."/>
            <person name="Ying F."/>
            <person name="Zhai J."/>
            <person name="Zhou L."/>
            <person name="Zuber A."/>
            <person name="Denarie J."/>
            <person name="Dixon R.A."/>
            <person name="May G.D."/>
            <person name="Schwartz D.C."/>
            <person name="Rogers J."/>
            <person name="Quetier F."/>
            <person name="Town C.D."/>
            <person name="Roe B.A."/>
        </authorList>
    </citation>
    <scope>NUCLEOTIDE SEQUENCE [LARGE SCALE GENOMIC DNA]</scope>
    <source>
        <strain evidence="4">A17</strain>
        <strain evidence="7 8">cv. Jemalong A17</strain>
    </source>
</reference>
<evidence type="ECO:0000313" key="8">
    <source>
        <dbReference type="Proteomes" id="UP000002051"/>
    </source>
</evidence>
<reference evidence="6" key="6">
    <citation type="journal article" date="2018" name="Nat. Plants">
        <title>Whole-genome landscape of Medicago truncatula symbiotic genes.</title>
        <authorList>
            <person name="Pecrix Y."/>
            <person name="Gamas P."/>
            <person name="Carrere S."/>
        </authorList>
    </citation>
    <scope>NUCLEOTIDE SEQUENCE</scope>
    <source>
        <tissue evidence="6">Leaves</tissue>
    </source>
</reference>
<evidence type="ECO:0000313" key="5">
    <source>
        <dbReference type="EMBL" id="AFK44816.1"/>
    </source>
</evidence>
<dbReference type="EMBL" id="PSQE01000001">
    <property type="protein sequence ID" value="RHN78592.1"/>
    <property type="molecule type" value="Genomic_DNA"/>
</dbReference>
<keyword evidence="1" id="KW-1133">Transmembrane helix</keyword>
<keyword evidence="1" id="KW-0472">Membrane</keyword>
<keyword evidence="1" id="KW-0812">Transmembrane</keyword>
<gene>
    <name evidence="4" type="ordered locus">MTR_1g042940</name>
    <name evidence="6" type="ORF">MtrunA17_Chr1g0167631</name>
</gene>
<reference evidence="5" key="3">
    <citation type="submission" date="2012-05" db="EMBL/GenBank/DDBJ databases">
        <authorList>
            <person name="Krishnakumar V."/>
            <person name="Cheung F."/>
            <person name="Xiao Y."/>
            <person name="Chan A."/>
            <person name="Moskal W.A."/>
            <person name="Town C.D."/>
        </authorList>
    </citation>
    <scope>NUCLEOTIDE SEQUENCE</scope>
</reference>
<dbReference type="EMBL" id="BT145022">
    <property type="protein sequence ID" value="AFK44816.1"/>
    <property type="molecule type" value="mRNA"/>
</dbReference>
<evidence type="ECO:0000256" key="1">
    <source>
        <dbReference type="SAM" id="Phobius"/>
    </source>
</evidence>
<dbReference type="EMBL" id="CM001217">
    <property type="protein sequence ID" value="AES60271.1"/>
    <property type="molecule type" value="Genomic_DNA"/>
</dbReference>